<evidence type="ECO:0000313" key="8">
    <source>
        <dbReference type="Proteomes" id="UP000298216"/>
    </source>
</evidence>
<comment type="function">
    <text evidence="5">Toxic component of a toxin-antitoxin (TA) system. An RNase.</text>
</comment>
<feature type="binding site" evidence="5">
    <location>
        <position position="6"/>
    </location>
    <ligand>
        <name>Mg(2+)</name>
        <dbReference type="ChEBI" id="CHEBI:18420"/>
    </ligand>
</feature>
<evidence type="ECO:0000256" key="5">
    <source>
        <dbReference type="HAMAP-Rule" id="MF_00265"/>
    </source>
</evidence>
<dbReference type="PANTHER" id="PTHR35901">
    <property type="entry name" value="RIBONUCLEASE VAPC3"/>
    <property type="match status" value="1"/>
</dbReference>
<dbReference type="Gene3D" id="3.40.50.1010">
    <property type="entry name" value="5'-nuclease"/>
    <property type="match status" value="1"/>
</dbReference>
<organism evidence="7 8">
    <name type="scientific">Brevundimonas intermedia</name>
    <dbReference type="NCBI Taxonomy" id="74315"/>
    <lineage>
        <taxon>Bacteria</taxon>
        <taxon>Pseudomonadati</taxon>
        <taxon>Pseudomonadota</taxon>
        <taxon>Alphaproteobacteria</taxon>
        <taxon>Caulobacterales</taxon>
        <taxon>Caulobacteraceae</taxon>
        <taxon>Brevundimonas</taxon>
    </lineage>
</organism>
<dbReference type="HAMAP" id="MF_00265">
    <property type="entry name" value="VapC_Nob1"/>
    <property type="match status" value="1"/>
</dbReference>
<accession>A0A4Y9S4N4</accession>
<sequence length="138" mass="15501">MSVYLDASVIVPLFVQEKTSEAVLAWMASVDRAIVSDWAIAEVSSAMSHHVRRGSLDVDERDLAETKFNIWLDRAAAVREVDPEDVMACRFLLHRHPRLRTPDALHLAIVQRLKCDLATYDHDLADAARRDGVKVIAP</sequence>
<proteinExistence type="inferred from homology"/>
<dbReference type="Proteomes" id="UP000298216">
    <property type="component" value="Unassembled WGS sequence"/>
</dbReference>
<evidence type="ECO:0000259" key="6">
    <source>
        <dbReference type="Pfam" id="PF01850"/>
    </source>
</evidence>
<dbReference type="OrthoDB" id="7204339at2"/>
<dbReference type="EC" id="3.1.-.-" evidence="5"/>
<keyword evidence="5" id="KW-0800">Toxin</keyword>
<gene>
    <name evidence="5" type="primary">vapC</name>
    <name evidence="7" type="ORF">EGY25_04615</name>
</gene>
<dbReference type="InterPro" id="IPR029060">
    <property type="entry name" value="PIN-like_dom_sf"/>
</dbReference>
<dbReference type="SUPFAM" id="SSF88723">
    <property type="entry name" value="PIN domain-like"/>
    <property type="match status" value="1"/>
</dbReference>
<evidence type="ECO:0000256" key="2">
    <source>
        <dbReference type="ARBA" id="ARBA00022722"/>
    </source>
</evidence>
<dbReference type="GO" id="GO:0016787">
    <property type="term" value="F:hydrolase activity"/>
    <property type="evidence" value="ECO:0007669"/>
    <property type="project" value="UniProtKB-KW"/>
</dbReference>
<keyword evidence="5" id="KW-0460">Magnesium</keyword>
<name>A0A4Y9S4N4_9CAUL</name>
<dbReference type="RefSeq" id="WP_135193863.1">
    <property type="nucleotide sequence ID" value="NZ_SPVH01000002.1"/>
</dbReference>
<feature type="binding site" evidence="5">
    <location>
        <position position="103"/>
    </location>
    <ligand>
        <name>Mg(2+)</name>
        <dbReference type="ChEBI" id="CHEBI:18420"/>
    </ligand>
</feature>
<feature type="domain" description="PIN" evidence="6">
    <location>
        <begin position="3"/>
        <end position="129"/>
    </location>
</feature>
<dbReference type="EMBL" id="SPVH01000002">
    <property type="protein sequence ID" value="TFW14478.1"/>
    <property type="molecule type" value="Genomic_DNA"/>
</dbReference>
<dbReference type="Pfam" id="PF01850">
    <property type="entry name" value="PIN"/>
    <property type="match status" value="1"/>
</dbReference>
<evidence type="ECO:0000256" key="3">
    <source>
        <dbReference type="ARBA" id="ARBA00022723"/>
    </source>
</evidence>
<dbReference type="AlphaFoldDB" id="A0A4Y9S4N4"/>
<reference evidence="7 8" key="1">
    <citation type="submission" date="2019-03" db="EMBL/GenBank/DDBJ databases">
        <title>Draft genome of Brevundimonas sp. a heavy metal resistant soil bacteria.</title>
        <authorList>
            <person name="Soto J."/>
        </authorList>
    </citation>
    <scope>NUCLEOTIDE SEQUENCE [LARGE SCALE GENOMIC DNA]</scope>
    <source>
        <strain evidence="7 8">B-10</strain>
    </source>
</reference>
<comment type="caution">
    <text evidence="7">The sequence shown here is derived from an EMBL/GenBank/DDBJ whole genome shotgun (WGS) entry which is preliminary data.</text>
</comment>
<evidence type="ECO:0000256" key="1">
    <source>
        <dbReference type="ARBA" id="ARBA00022649"/>
    </source>
</evidence>
<dbReference type="GO" id="GO:0004540">
    <property type="term" value="F:RNA nuclease activity"/>
    <property type="evidence" value="ECO:0007669"/>
    <property type="project" value="InterPro"/>
</dbReference>
<keyword evidence="3 5" id="KW-0479">Metal-binding</keyword>
<keyword evidence="4 5" id="KW-0378">Hydrolase</keyword>
<dbReference type="GO" id="GO:0090729">
    <property type="term" value="F:toxin activity"/>
    <property type="evidence" value="ECO:0007669"/>
    <property type="project" value="UniProtKB-KW"/>
</dbReference>
<dbReference type="CDD" id="cd09874">
    <property type="entry name" value="PIN_MT3492-like"/>
    <property type="match status" value="1"/>
</dbReference>
<comment type="cofactor">
    <cofactor evidence="5">
        <name>Mg(2+)</name>
        <dbReference type="ChEBI" id="CHEBI:18420"/>
    </cofactor>
</comment>
<evidence type="ECO:0000256" key="4">
    <source>
        <dbReference type="ARBA" id="ARBA00022801"/>
    </source>
</evidence>
<dbReference type="InterPro" id="IPR002716">
    <property type="entry name" value="PIN_dom"/>
</dbReference>
<dbReference type="GO" id="GO:0000287">
    <property type="term" value="F:magnesium ion binding"/>
    <property type="evidence" value="ECO:0007669"/>
    <property type="project" value="UniProtKB-UniRule"/>
</dbReference>
<keyword evidence="1 5" id="KW-1277">Toxin-antitoxin system</keyword>
<dbReference type="PANTHER" id="PTHR35901:SF1">
    <property type="entry name" value="EXONUCLEASE VAPC9"/>
    <property type="match status" value="1"/>
</dbReference>
<dbReference type="InterPro" id="IPR051619">
    <property type="entry name" value="TypeII_TA_RNase_PINc/VapC"/>
</dbReference>
<protein>
    <recommendedName>
        <fullName evidence="5">Ribonuclease VapC</fullName>
        <shortName evidence="5">RNase VapC</shortName>
        <ecNumber evidence="5">3.1.-.-</ecNumber>
    </recommendedName>
    <alternativeName>
        <fullName evidence="5">Toxin VapC</fullName>
    </alternativeName>
</protein>
<keyword evidence="8" id="KW-1185">Reference proteome</keyword>
<comment type="similarity">
    <text evidence="5">Belongs to the PINc/VapC protein family.</text>
</comment>
<keyword evidence="2 5" id="KW-0540">Nuclease</keyword>
<dbReference type="InterPro" id="IPR022907">
    <property type="entry name" value="VapC_family"/>
</dbReference>
<evidence type="ECO:0000313" key="7">
    <source>
        <dbReference type="EMBL" id="TFW14478.1"/>
    </source>
</evidence>